<dbReference type="EC" id="1.1.1.49" evidence="5"/>
<dbReference type="Gene3D" id="3.40.50.720">
    <property type="entry name" value="NAD(P)-binding Rossmann-like Domain"/>
    <property type="match status" value="1"/>
</dbReference>
<dbReference type="AlphaFoldDB" id="A0A6A1UP87"/>
<dbReference type="GO" id="GO:0003676">
    <property type="term" value="F:nucleic acid binding"/>
    <property type="evidence" value="ECO:0007669"/>
    <property type="project" value="InterPro"/>
</dbReference>
<evidence type="ECO:0000256" key="1">
    <source>
        <dbReference type="ARBA" id="ARBA00009975"/>
    </source>
</evidence>
<dbReference type="GO" id="GO:0006006">
    <property type="term" value="P:glucose metabolic process"/>
    <property type="evidence" value="ECO:0007669"/>
    <property type="project" value="UniProtKB-KW"/>
</dbReference>
<dbReference type="Pfam" id="PF13456">
    <property type="entry name" value="RVT_3"/>
    <property type="match status" value="1"/>
</dbReference>
<dbReference type="Pfam" id="PF02781">
    <property type="entry name" value="G6PD_C"/>
    <property type="match status" value="1"/>
</dbReference>
<gene>
    <name evidence="10" type="ORF">CJ030_MR8G018174</name>
</gene>
<dbReference type="NCBIfam" id="TIGR00871">
    <property type="entry name" value="zwf"/>
    <property type="match status" value="1"/>
</dbReference>
<dbReference type="GO" id="GO:0004345">
    <property type="term" value="F:glucose-6-phosphate dehydrogenase activity"/>
    <property type="evidence" value="ECO:0007669"/>
    <property type="project" value="UniProtKB-EC"/>
</dbReference>
<dbReference type="PANTHER" id="PTHR23429:SF4">
    <property type="entry name" value="INACTIVE GLUCOSE-6-PHOSPHATE 1-DEHYDROGENASE 4, CHLOROPLASTIC"/>
    <property type="match status" value="1"/>
</dbReference>
<comment type="caution">
    <text evidence="10">The sequence shown here is derived from an EMBL/GenBank/DDBJ whole genome shotgun (WGS) entry which is preliminary data.</text>
</comment>
<feature type="domain" description="Glucose-6-phosphate dehydrogenase NAD-binding" evidence="7">
    <location>
        <begin position="178"/>
        <end position="356"/>
    </location>
</feature>
<evidence type="ECO:0000259" key="8">
    <source>
        <dbReference type="Pfam" id="PF02781"/>
    </source>
</evidence>
<dbReference type="GO" id="GO:0050661">
    <property type="term" value="F:NADP binding"/>
    <property type="evidence" value="ECO:0007669"/>
    <property type="project" value="InterPro"/>
</dbReference>
<comment type="catalytic activity">
    <reaction evidence="5">
        <text>D-glucose 6-phosphate + NADP(+) = 6-phospho-D-glucono-1,5-lactone + NADPH + H(+)</text>
        <dbReference type="Rhea" id="RHEA:15841"/>
        <dbReference type="ChEBI" id="CHEBI:15378"/>
        <dbReference type="ChEBI" id="CHEBI:57783"/>
        <dbReference type="ChEBI" id="CHEBI:57955"/>
        <dbReference type="ChEBI" id="CHEBI:58349"/>
        <dbReference type="ChEBI" id="CHEBI:61548"/>
        <dbReference type="EC" id="1.1.1.49"/>
    </reaction>
</comment>
<evidence type="ECO:0000256" key="4">
    <source>
        <dbReference type="ARBA" id="ARBA00023277"/>
    </source>
</evidence>
<accession>A0A6A1UP87</accession>
<dbReference type="FunFam" id="3.30.360.10:FF:000018">
    <property type="entry name" value="Glucose-6-phosphate 1-dehydrogenase"/>
    <property type="match status" value="1"/>
</dbReference>
<sequence length="796" mass="89529">MSVSSSAFSLPFLESPISRRISCYPTPSKASLRSVPDAVGNFHSLTGSRLVCHGGAVNFCRRFYGLRLWILESLNFSQRKRKCGPENEFKSIKSQDKDHLTNNLETTSPCDVQVIHLHNDSDETTTKTPGREESYSPHHQPDMSTEVGASLESKAVLQTHSSSLSFDNCQSPSLCIAVIGATGELARTKIFPALFALYYSGFLPENIGIFGYSRKNLTDEDLRSIVASTLTCRIDHQENCGDKMEAFLSRTYYLNGGYDNRHGMSKLNARMEQIEGESQANRIFYLSVPQEALLDVTSSLASNAQTRKGWNRIIIEKPFGFDALSSHQLTESLLSKFEEKQIYRIDHLLGRNLIENLTVLRFANLVFQPLWSRTYIRNVQVILSEDLVVQAGRYFDGYGIVRDIVHSHILQTIALLAMEPPISLDGENIRNEKVKVLRSIRKLEPSDVILGQYKASSGDQVDVYLDSLTPTFFAAALYIDNARWDGVPFLIKAGFGLIKHRVEIRIQFHHVPGNIYRERIGHNLDLATNELILRDAPDEAILVRVNNKIPGLGLQLDSPELNLLYKDKYKVEVPDSYEQLLLDVVDGDNHLFMRSDELAAAWNILTPVLHEMDKKNIVPELYELGGLHELRHNYCMNRLMSQNQRLKHQSAHGWDKMEPNADDLGCVEEACTGTTVGHNPLKGEARAARLACQVAASFEGIPLCIEGDCLDLVNQVYNFDVPPDWEIAGEVDTIRNLLADHVEWQFNWTPREGNYAAHNLAHCCKIQNMSGIISVADLPDAVTTCDFKAQKRLGHQ</sequence>
<dbReference type="InterPro" id="IPR036397">
    <property type="entry name" value="RNaseH_sf"/>
</dbReference>
<keyword evidence="4 5" id="KW-0119">Carbohydrate metabolism</keyword>
<comment type="pathway">
    <text evidence="5">Carbohydrate degradation; pentose phosphate pathway; D-ribulose 5-phosphate from D-glucose 6-phosphate (oxidative stage): step 1/3.</text>
</comment>
<dbReference type="SUPFAM" id="SSF51735">
    <property type="entry name" value="NAD(P)-binding Rossmann-fold domains"/>
    <property type="match status" value="1"/>
</dbReference>
<dbReference type="CDD" id="cd06222">
    <property type="entry name" value="RNase_H_like"/>
    <property type="match status" value="1"/>
</dbReference>
<dbReference type="Gene3D" id="3.30.420.10">
    <property type="entry name" value="Ribonuclease H-like superfamily/Ribonuclease H"/>
    <property type="match status" value="1"/>
</dbReference>
<organism evidence="10 11">
    <name type="scientific">Morella rubra</name>
    <name type="common">Chinese bayberry</name>
    <dbReference type="NCBI Taxonomy" id="262757"/>
    <lineage>
        <taxon>Eukaryota</taxon>
        <taxon>Viridiplantae</taxon>
        <taxon>Streptophyta</taxon>
        <taxon>Embryophyta</taxon>
        <taxon>Tracheophyta</taxon>
        <taxon>Spermatophyta</taxon>
        <taxon>Magnoliopsida</taxon>
        <taxon>eudicotyledons</taxon>
        <taxon>Gunneridae</taxon>
        <taxon>Pentapetalae</taxon>
        <taxon>rosids</taxon>
        <taxon>fabids</taxon>
        <taxon>Fagales</taxon>
        <taxon>Myricaceae</taxon>
        <taxon>Morella</taxon>
    </lineage>
</organism>
<feature type="domain" description="Glucose-6-phosphate dehydrogenase C-terminal" evidence="8">
    <location>
        <begin position="359"/>
        <end position="626"/>
    </location>
</feature>
<proteinExistence type="inferred from homology"/>
<dbReference type="EMBL" id="RXIC02000026">
    <property type="protein sequence ID" value="KAB1202081.1"/>
    <property type="molecule type" value="Genomic_DNA"/>
</dbReference>
<dbReference type="SUPFAM" id="SSF55347">
    <property type="entry name" value="Glyceraldehyde-3-phosphate dehydrogenase-like, C-terminal domain"/>
    <property type="match status" value="1"/>
</dbReference>
<evidence type="ECO:0000259" key="7">
    <source>
        <dbReference type="Pfam" id="PF00479"/>
    </source>
</evidence>
<keyword evidence="2 5" id="KW-0313">Glucose metabolism</keyword>
<dbReference type="GO" id="GO:0006098">
    <property type="term" value="P:pentose-phosphate shunt"/>
    <property type="evidence" value="ECO:0007669"/>
    <property type="project" value="UniProtKB-UniPathway"/>
</dbReference>
<dbReference type="GO" id="GO:0004523">
    <property type="term" value="F:RNA-DNA hybrid ribonuclease activity"/>
    <property type="evidence" value="ECO:0007669"/>
    <property type="project" value="InterPro"/>
</dbReference>
<dbReference type="PANTHER" id="PTHR23429">
    <property type="entry name" value="GLUCOSE-6-PHOSPHATE 1-DEHYDROGENASE G6PD"/>
    <property type="match status" value="1"/>
</dbReference>
<keyword evidence="3 5" id="KW-0521">NADP</keyword>
<evidence type="ECO:0000313" key="10">
    <source>
        <dbReference type="EMBL" id="KAB1202081.1"/>
    </source>
</evidence>
<dbReference type="InterPro" id="IPR044730">
    <property type="entry name" value="RNase_H-like_dom_plant"/>
</dbReference>
<comment type="function">
    <text evidence="5">Catalyzes the rate-limiting step of the oxidative pentose-phosphate pathway, which represents a route for the dissimilation of carbohydrates besides glycolysis.</text>
</comment>
<reference evidence="10 11" key="1">
    <citation type="journal article" date="2019" name="Plant Biotechnol. J.">
        <title>The red bayberry genome and genetic basis of sex determination.</title>
        <authorList>
            <person name="Jia H.M."/>
            <person name="Jia H.J."/>
            <person name="Cai Q.L."/>
            <person name="Wang Y."/>
            <person name="Zhao H.B."/>
            <person name="Yang W.F."/>
            <person name="Wang G.Y."/>
            <person name="Li Y.H."/>
            <person name="Zhan D.L."/>
            <person name="Shen Y.T."/>
            <person name="Niu Q.F."/>
            <person name="Chang L."/>
            <person name="Qiu J."/>
            <person name="Zhao L."/>
            <person name="Xie H.B."/>
            <person name="Fu W.Y."/>
            <person name="Jin J."/>
            <person name="Li X.W."/>
            <person name="Jiao Y."/>
            <person name="Zhou C.C."/>
            <person name="Tu T."/>
            <person name="Chai C.Y."/>
            <person name="Gao J.L."/>
            <person name="Fan L.J."/>
            <person name="van de Weg E."/>
            <person name="Wang J.Y."/>
            <person name="Gao Z.S."/>
        </authorList>
    </citation>
    <scope>NUCLEOTIDE SEQUENCE [LARGE SCALE GENOMIC DNA]</scope>
    <source>
        <tissue evidence="10">Leaves</tissue>
    </source>
</reference>
<evidence type="ECO:0000256" key="3">
    <source>
        <dbReference type="ARBA" id="ARBA00022857"/>
    </source>
</evidence>
<evidence type="ECO:0000256" key="2">
    <source>
        <dbReference type="ARBA" id="ARBA00022526"/>
    </source>
</evidence>
<dbReference type="InterPro" id="IPR001282">
    <property type="entry name" value="G6P_DH"/>
</dbReference>
<evidence type="ECO:0000259" key="9">
    <source>
        <dbReference type="Pfam" id="PF13456"/>
    </source>
</evidence>
<feature type="domain" description="RNase H type-1" evidence="9">
    <location>
        <begin position="677"/>
        <end position="763"/>
    </location>
</feature>
<dbReference type="InterPro" id="IPR036291">
    <property type="entry name" value="NAD(P)-bd_dom_sf"/>
</dbReference>
<evidence type="ECO:0000256" key="6">
    <source>
        <dbReference type="SAM" id="MobiDB-lite"/>
    </source>
</evidence>
<keyword evidence="11" id="KW-1185">Reference proteome</keyword>
<dbReference type="UniPathway" id="UPA00115">
    <property type="reaction ID" value="UER00408"/>
</dbReference>
<feature type="region of interest" description="Disordered" evidence="6">
    <location>
        <begin position="118"/>
        <end position="144"/>
    </location>
</feature>
<dbReference type="HAMAP" id="MF_00966">
    <property type="entry name" value="G6PD"/>
    <property type="match status" value="1"/>
</dbReference>
<evidence type="ECO:0000256" key="5">
    <source>
        <dbReference type="RuleBase" id="RU362120"/>
    </source>
</evidence>
<name>A0A6A1UP87_9ROSI</name>
<feature type="compositionally biased region" description="Basic and acidic residues" evidence="6">
    <location>
        <begin position="118"/>
        <end position="141"/>
    </location>
</feature>
<keyword evidence="5" id="KW-0560">Oxidoreductase</keyword>
<dbReference type="InterPro" id="IPR002156">
    <property type="entry name" value="RNaseH_domain"/>
</dbReference>
<dbReference type="OrthoDB" id="60984at2759"/>
<dbReference type="Gene3D" id="3.30.360.10">
    <property type="entry name" value="Dihydrodipicolinate Reductase, domain 2"/>
    <property type="match status" value="1"/>
</dbReference>
<dbReference type="PRINTS" id="PR00079">
    <property type="entry name" value="G6PDHDRGNASE"/>
</dbReference>
<comment type="similarity">
    <text evidence="1 5">Belongs to the glucose-6-phosphate dehydrogenase family.</text>
</comment>
<dbReference type="Pfam" id="PF00479">
    <property type="entry name" value="G6PD_N"/>
    <property type="match status" value="1"/>
</dbReference>
<protein>
    <recommendedName>
        <fullName evidence="5">Glucose-6-phosphate 1-dehydrogenase</fullName>
        <ecNumber evidence="5">1.1.1.49</ecNumber>
    </recommendedName>
</protein>
<dbReference type="InterPro" id="IPR022674">
    <property type="entry name" value="G6P_DH_NAD-bd"/>
</dbReference>
<evidence type="ECO:0000313" key="11">
    <source>
        <dbReference type="Proteomes" id="UP000516437"/>
    </source>
</evidence>
<dbReference type="InterPro" id="IPR022675">
    <property type="entry name" value="G6P_DH_C"/>
</dbReference>
<dbReference type="Proteomes" id="UP000516437">
    <property type="component" value="Chromosome 8"/>
</dbReference>